<keyword evidence="5" id="KW-1185">Reference proteome</keyword>
<dbReference type="OrthoDB" id="5672604at2"/>
<dbReference type="KEGG" id="kro:BVG79_p1000071"/>
<sequence length="303" mass="33447">MSADTPVQLAFITDAGAIGPTTFAMWTALCRASGPVDVIYVGIDLSEAHWAGVGSVVAGFAQARLVVVKFDDDLLQGVAAPSAHISRATFVRLFLHRFTRGRVLYLDGDIMVTGDVSAIAAVDMADAPIAAVCDFVVQKWAHMLARKERSAKIARKMQRIAPLTVPAGPQYYFNAGVALMDMDRINADPTLVAALEDVQTAAQYPLADQDHLNRVFAGQAHVLAPQWNCSWGRLRLQRRYLADCVMMADGNPATEGPIVIHYHGPKKPWRRVPLVHKLRFARAIWAYRTAQRAFLREFPDFSY</sequence>
<keyword evidence="3" id="KW-0479">Metal-binding</keyword>
<dbReference type="InterPro" id="IPR002495">
    <property type="entry name" value="Glyco_trans_8"/>
</dbReference>
<dbReference type="SUPFAM" id="SSF53448">
    <property type="entry name" value="Nucleotide-diphospho-sugar transferases"/>
    <property type="match status" value="1"/>
</dbReference>
<dbReference type="EMBL" id="CP019938">
    <property type="protein sequence ID" value="ARO15873.1"/>
    <property type="molecule type" value="Genomic_DNA"/>
</dbReference>
<dbReference type="Gene3D" id="3.90.550.10">
    <property type="entry name" value="Spore Coat Polysaccharide Biosynthesis Protein SpsA, Chain A"/>
    <property type="match status" value="1"/>
</dbReference>
<proteinExistence type="predicted"/>
<dbReference type="InterPro" id="IPR050748">
    <property type="entry name" value="Glycosyltrans_8_dom-fam"/>
</dbReference>
<evidence type="ECO:0000256" key="3">
    <source>
        <dbReference type="ARBA" id="ARBA00022723"/>
    </source>
</evidence>
<protein>
    <submittedName>
        <fullName evidence="4">Lipopolysaccharide 3-alpha-galactosyltransferase</fullName>
    </submittedName>
</protein>
<dbReference type="RefSeq" id="WP_085787456.1">
    <property type="nucleotide sequence ID" value="NZ_CP019938.1"/>
</dbReference>
<gene>
    <name evidence="4" type="ORF">BVG79_p1000071</name>
</gene>
<evidence type="ECO:0000256" key="1">
    <source>
        <dbReference type="ARBA" id="ARBA00022676"/>
    </source>
</evidence>
<evidence type="ECO:0000313" key="4">
    <source>
        <dbReference type="EMBL" id="ARO15873.1"/>
    </source>
</evidence>
<accession>A0A1W6P381</accession>
<evidence type="ECO:0000256" key="2">
    <source>
        <dbReference type="ARBA" id="ARBA00022679"/>
    </source>
</evidence>
<dbReference type="Pfam" id="PF01501">
    <property type="entry name" value="Glyco_transf_8"/>
    <property type="match status" value="1"/>
</dbReference>
<dbReference type="InterPro" id="IPR029044">
    <property type="entry name" value="Nucleotide-diphossugar_trans"/>
</dbReference>
<evidence type="ECO:0000313" key="5">
    <source>
        <dbReference type="Proteomes" id="UP000242447"/>
    </source>
</evidence>
<name>A0A1W6P381_9RHOB</name>
<geneLocation type="plasmid" evidence="4">
    <name>unnamed1</name>
</geneLocation>
<dbReference type="PANTHER" id="PTHR13778">
    <property type="entry name" value="GLYCOSYLTRANSFERASE 8 DOMAIN-CONTAINING PROTEIN"/>
    <property type="match status" value="1"/>
</dbReference>
<dbReference type="GO" id="GO:0046872">
    <property type="term" value="F:metal ion binding"/>
    <property type="evidence" value="ECO:0007669"/>
    <property type="project" value="UniProtKB-KW"/>
</dbReference>
<dbReference type="GO" id="GO:0016757">
    <property type="term" value="F:glycosyltransferase activity"/>
    <property type="evidence" value="ECO:0007669"/>
    <property type="project" value="UniProtKB-KW"/>
</dbReference>
<keyword evidence="1 4" id="KW-0328">Glycosyltransferase</keyword>
<dbReference type="Proteomes" id="UP000242447">
    <property type="component" value="Plasmid unnamed1"/>
</dbReference>
<keyword evidence="4" id="KW-0614">Plasmid</keyword>
<dbReference type="AlphaFoldDB" id="A0A1W6P381"/>
<dbReference type="PANTHER" id="PTHR13778:SF47">
    <property type="entry name" value="LIPOPOLYSACCHARIDE 1,3-GALACTOSYLTRANSFERASE"/>
    <property type="match status" value="1"/>
</dbReference>
<reference evidence="4 5" key="1">
    <citation type="submission" date="2017-02" db="EMBL/GenBank/DDBJ databases">
        <title>Ketogulonicigenium robustum SPU B003 Genome sequencing and assembly.</title>
        <authorList>
            <person name="Li Y."/>
            <person name="Liu L."/>
            <person name="Wang C."/>
            <person name="Zhang M."/>
            <person name="Zhang T."/>
            <person name="Zhang Y."/>
        </authorList>
    </citation>
    <scope>NUCLEOTIDE SEQUENCE [LARGE SCALE GENOMIC DNA]</scope>
    <source>
        <strain evidence="4 5">SPU_B003</strain>
        <plasmid evidence="4 5">unnamed1</plasmid>
    </source>
</reference>
<organism evidence="4 5">
    <name type="scientific">Ketogulonicigenium robustum</name>
    <dbReference type="NCBI Taxonomy" id="92947"/>
    <lineage>
        <taxon>Bacteria</taxon>
        <taxon>Pseudomonadati</taxon>
        <taxon>Pseudomonadota</taxon>
        <taxon>Alphaproteobacteria</taxon>
        <taxon>Rhodobacterales</taxon>
        <taxon>Roseobacteraceae</taxon>
        <taxon>Ketogulonicigenium</taxon>
    </lineage>
</organism>
<keyword evidence="2 4" id="KW-0808">Transferase</keyword>